<keyword evidence="6" id="KW-0548">Nucleotidyltransferase</keyword>
<evidence type="ECO:0000313" key="12">
    <source>
        <dbReference type="Proteomes" id="UP001491310"/>
    </source>
</evidence>
<evidence type="ECO:0000256" key="6">
    <source>
        <dbReference type="ARBA" id="ARBA00022695"/>
    </source>
</evidence>
<keyword evidence="3" id="KW-0285">Flavoprotein</keyword>
<evidence type="ECO:0000256" key="8">
    <source>
        <dbReference type="ARBA" id="ARBA00022827"/>
    </source>
</evidence>
<evidence type="ECO:0000256" key="3">
    <source>
        <dbReference type="ARBA" id="ARBA00022630"/>
    </source>
</evidence>
<dbReference type="SUPFAM" id="SSF52374">
    <property type="entry name" value="Nucleotidylyl transferase"/>
    <property type="match status" value="1"/>
</dbReference>
<keyword evidence="5" id="KW-0808">Transferase</keyword>
<dbReference type="EC" id="2.7.7.2" evidence="2"/>
<evidence type="ECO:0000256" key="1">
    <source>
        <dbReference type="ARBA" id="ARBA00004726"/>
    </source>
</evidence>
<gene>
    <name evidence="11" type="ORF">WJX75_001070</name>
</gene>
<evidence type="ECO:0000256" key="2">
    <source>
        <dbReference type="ARBA" id="ARBA00012393"/>
    </source>
</evidence>
<proteinExistence type="predicted"/>
<feature type="domain" description="FAD synthetase" evidence="10">
    <location>
        <begin position="156"/>
        <end position="227"/>
    </location>
</feature>
<dbReference type="EMBL" id="JALJOT010000003">
    <property type="protein sequence ID" value="KAK9916307.1"/>
    <property type="molecule type" value="Genomic_DNA"/>
</dbReference>
<name>A0ABR2YXC9_9CHLO</name>
<dbReference type="InterPro" id="IPR014729">
    <property type="entry name" value="Rossmann-like_a/b/a_fold"/>
</dbReference>
<dbReference type="InterPro" id="IPR015864">
    <property type="entry name" value="FAD_synthase"/>
</dbReference>
<evidence type="ECO:0000256" key="5">
    <source>
        <dbReference type="ARBA" id="ARBA00022679"/>
    </source>
</evidence>
<evidence type="ECO:0000256" key="7">
    <source>
        <dbReference type="ARBA" id="ARBA00022741"/>
    </source>
</evidence>
<protein>
    <recommendedName>
        <fullName evidence="2">FAD synthase</fullName>
        <ecNumber evidence="2">2.7.7.2</ecNumber>
    </recommendedName>
</protein>
<evidence type="ECO:0000256" key="4">
    <source>
        <dbReference type="ARBA" id="ARBA00022643"/>
    </source>
</evidence>
<dbReference type="Gene3D" id="3.40.50.620">
    <property type="entry name" value="HUPs"/>
    <property type="match status" value="1"/>
</dbReference>
<organism evidence="11 12">
    <name type="scientific">Coccomyxa subellipsoidea</name>
    <dbReference type="NCBI Taxonomy" id="248742"/>
    <lineage>
        <taxon>Eukaryota</taxon>
        <taxon>Viridiplantae</taxon>
        <taxon>Chlorophyta</taxon>
        <taxon>core chlorophytes</taxon>
        <taxon>Trebouxiophyceae</taxon>
        <taxon>Trebouxiophyceae incertae sedis</taxon>
        <taxon>Coccomyxaceae</taxon>
        <taxon>Coccomyxa</taxon>
    </lineage>
</organism>
<dbReference type="Proteomes" id="UP001491310">
    <property type="component" value="Unassembled WGS sequence"/>
</dbReference>
<evidence type="ECO:0000313" key="11">
    <source>
        <dbReference type="EMBL" id="KAK9916307.1"/>
    </source>
</evidence>
<sequence length="336" mass="36501">MRYFSGPSNALKQSSCTNLFGRNQAFTKSYKVPQRQVLSSNSVRVGNCPGSAASLVEYCSNEDWKSELPRHESSQGAAVALGKFDAMHTGHRELAAEATKLGGHPWLLSFSGMAEVLGWPERPPLVAESDRPRVLTSWAPYCEGVLPCQRLIPFAAVRQLSPEDFVRALALNMKVCGVVVGKGFRFGYKAAGDTEALLSLGAKYNLDVSVVDLVERDAMHGSEKVSSSSVRSALAEGQVERVRDLLGRRHRLVIQPAAGKAAASQPERCTFVRDDFQNQPPKGGDYIADVRFIGNGSKRGQSRCQVIVDEEGILIQAHCPPATTSVDALTEVHVDF</sequence>
<keyword evidence="4" id="KW-0288">FMN</keyword>
<evidence type="ECO:0000256" key="9">
    <source>
        <dbReference type="ARBA" id="ARBA00022840"/>
    </source>
</evidence>
<keyword evidence="8" id="KW-0274">FAD</keyword>
<dbReference type="CDD" id="cd02064">
    <property type="entry name" value="FAD_synthetase_N"/>
    <property type="match status" value="1"/>
</dbReference>
<keyword evidence="9" id="KW-0067">ATP-binding</keyword>
<evidence type="ECO:0000259" key="10">
    <source>
        <dbReference type="Pfam" id="PF06574"/>
    </source>
</evidence>
<comment type="caution">
    <text evidence="11">The sequence shown here is derived from an EMBL/GenBank/DDBJ whole genome shotgun (WGS) entry which is preliminary data.</text>
</comment>
<keyword evidence="12" id="KW-1185">Reference proteome</keyword>
<accession>A0ABR2YXC9</accession>
<dbReference type="Pfam" id="PF06574">
    <property type="entry name" value="FAD_syn"/>
    <property type="match status" value="1"/>
</dbReference>
<keyword evidence="7" id="KW-0547">Nucleotide-binding</keyword>
<comment type="pathway">
    <text evidence="1">Cofactor biosynthesis; FAD biosynthesis; FAD from FMN: step 1/1.</text>
</comment>
<reference evidence="11 12" key="1">
    <citation type="journal article" date="2024" name="Nat. Commun.">
        <title>Phylogenomics reveals the evolutionary origins of lichenization in chlorophyte algae.</title>
        <authorList>
            <person name="Puginier C."/>
            <person name="Libourel C."/>
            <person name="Otte J."/>
            <person name="Skaloud P."/>
            <person name="Haon M."/>
            <person name="Grisel S."/>
            <person name="Petersen M."/>
            <person name="Berrin J.G."/>
            <person name="Delaux P.M."/>
            <person name="Dal Grande F."/>
            <person name="Keller J."/>
        </authorList>
    </citation>
    <scope>NUCLEOTIDE SEQUENCE [LARGE SCALE GENOMIC DNA]</scope>
    <source>
        <strain evidence="11 12">SAG 216-7</strain>
    </source>
</reference>